<accession>A0A2T4BZV0</accession>
<dbReference type="GO" id="GO:0005634">
    <property type="term" value="C:nucleus"/>
    <property type="evidence" value="ECO:0007669"/>
    <property type="project" value="TreeGrafter"/>
</dbReference>
<reference evidence="4 5" key="1">
    <citation type="submission" date="2016-07" db="EMBL/GenBank/DDBJ databases">
        <title>Multiple horizontal gene transfer events from other fungi enriched the ability of initially mycotrophic Trichoderma (Ascomycota) to feed on dead plant biomass.</title>
        <authorList>
            <consortium name="DOE Joint Genome Institute"/>
            <person name="Aerts A."/>
            <person name="Atanasova L."/>
            <person name="Chenthamara K."/>
            <person name="Zhang J."/>
            <person name="Grujic M."/>
            <person name="Henrissat B."/>
            <person name="Kuo A."/>
            <person name="Salamov A."/>
            <person name="Lipzen A."/>
            <person name="Labutti K."/>
            <person name="Barry K."/>
            <person name="Miao Y."/>
            <person name="Rahimi M.J."/>
            <person name="Shen Q."/>
            <person name="Grigoriev I.V."/>
            <person name="Kubicek C.P."/>
            <person name="Druzhinina I.S."/>
        </authorList>
    </citation>
    <scope>NUCLEOTIDE SEQUENCE [LARGE SCALE GENOMIC DNA]</scope>
    <source>
        <strain evidence="4 5">ATCC 18648</strain>
    </source>
</reference>
<protein>
    <submittedName>
        <fullName evidence="4">NAD(P)-binding protein</fullName>
    </submittedName>
</protein>
<dbReference type="AlphaFoldDB" id="A0A2T4BZV0"/>
<sequence length="319" mass="34749">MLTRNIIVTGATGKQGRAFIHALFNPSTANGTEYHVWAVTRNPTSPSASSLLQSVQSYAKNITFVQGDLNDAARIKDIFTQVSAEGGIFGAFIVLAYPGLGNKADDEEKQGKMLVDLALEFKIDALVYSSTIPPGRESDDALDASHRAKREIERYCKNLGERGLNWTIIRPGFFMENFDGFMGSLAVSVLSQGLNPETDLALVASEDIGKVAAGVFQNNGRFIHKILSITGGCLTMSAIKAAYEDVMGKQIPSVPSILAWLVLKLSAGARNVVKQIERSYNVRASGEYPTLEEEVEAAKSLCELQSYRAWLLKRKEHGA</sequence>
<evidence type="ECO:0000256" key="1">
    <source>
        <dbReference type="ARBA" id="ARBA00006328"/>
    </source>
</evidence>
<evidence type="ECO:0000256" key="2">
    <source>
        <dbReference type="ARBA" id="ARBA00022857"/>
    </source>
</evidence>
<dbReference type="InterPro" id="IPR008030">
    <property type="entry name" value="NmrA-like"/>
</dbReference>
<dbReference type="STRING" id="983965.A0A2T4BZV0"/>
<feature type="domain" description="NmrA-like" evidence="3">
    <location>
        <begin position="4"/>
        <end position="287"/>
    </location>
</feature>
<evidence type="ECO:0000313" key="5">
    <source>
        <dbReference type="Proteomes" id="UP000240760"/>
    </source>
</evidence>
<dbReference type="SUPFAM" id="SSF51735">
    <property type="entry name" value="NAD(P)-binding Rossmann-fold domains"/>
    <property type="match status" value="1"/>
</dbReference>
<dbReference type="Proteomes" id="UP000240760">
    <property type="component" value="Unassembled WGS sequence"/>
</dbReference>
<name>A0A2T4BZV0_TRILO</name>
<comment type="similarity">
    <text evidence="1">Belongs to the NmrA-type oxidoreductase family.</text>
</comment>
<gene>
    <name evidence="4" type="ORF">M440DRAFT_1337093</name>
</gene>
<dbReference type="PANTHER" id="PTHR42748">
    <property type="entry name" value="NITROGEN METABOLITE REPRESSION PROTEIN NMRA FAMILY MEMBER"/>
    <property type="match status" value="1"/>
</dbReference>
<organism evidence="4 5">
    <name type="scientific">Trichoderma longibrachiatum ATCC 18648</name>
    <dbReference type="NCBI Taxonomy" id="983965"/>
    <lineage>
        <taxon>Eukaryota</taxon>
        <taxon>Fungi</taxon>
        <taxon>Dikarya</taxon>
        <taxon>Ascomycota</taxon>
        <taxon>Pezizomycotina</taxon>
        <taxon>Sordariomycetes</taxon>
        <taxon>Hypocreomycetidae</taxon>
        <taxon>Hypocreales</taxon>
        <taxon>Hypocreaceae</taxon>
        <taxon>Trichoderma</taxon>
    </lineage>
</organism>
<evidence type="ECO:0000259" key="3">
    <source>
        <dbReference type="Pfam" id="PF05368"/>
    </source>
</evidence>
<evidence type="ECO:0000313" key="4">
    <source>
        <dbReference type="EMBL" id="PTB74764.1"/>
    </source>
</evidence>
<dbReference type="EMBL" id="KZ679135">
    <property type="protein sequence ID" value="PTB74764.1"/>
    <property type="molecule type" value="Genomic_DNA"/>
</dbReference>
<dbReference type="InterPro" id="IPR051164">
    <property type="entry name" value="NmrA-like_oxidored"/>
</dbReference>
<dbReference type="Gene3D" id="3.40.50.720">
    <property type="entry name" value="NAD(P)-binding Rossmann-like Domain"/>
    <property type="match status" value="1"/>
</dbReference>
<dbReference type="InterPro" id="IPR036291">
    <property type="entry name" value="NAD(P)-bd_dom_sf"/>
</dbReference>
<dbReference type="PANTHER" id="PTHR42748:SF7">
    <property type="entry name" value="NMRA LIKE REDOX SENSOR 1-RELATED"/>
    <property type="match status" value="1"/>
</dbReference>
<dbReference type="Gene3D" id="3.90.25.10">
    <property type="entry name" value="UDP-galactose 4-epimerase, domain 1"/>
    <property type="match status" value="1"/>
</dbReference>
<proteinExistence type="inferred from homology"/>
<keyword evidence="2" id="KW-0521">NADP</keyword>
<dbReference type="Pfam" id="PF05368">
    <property type="entry name" value="NmrA"/>
    <property type="match status" value="1"/>
</dbReference>
<keyword evidence="5" id="KW-1185">Reference proteome</keyword>
<dbReference type="OrthoDB" id="9997102at2759"/>